<evidence type="ECO:0000256" key="1">
    <source>
        <dbReference type="ARBA" id="ARBA00023125"/>
    </source>
</evidence>
<dbReference type="InterPro" id="IPR010982">
    <property type="entry name" value="Lambda_DNA-bd_dom_sf"/>
</dbReference>
<keyword evidence="4" id="KW-1185">Reference proteome</keyword>
<reference evidence="4" key="1">
    <citation type="journal article" date="2019" name="Int. J. Syst. Evol. Microbiol.">
        <title>The Global Catalogue of Microorganisms (GCM) 10K type strain sequencing project: providing services to taxonomists for standard genome sequencing and annotation.</title>
        <authorList>
            <consortium name="The Broad Institute Genomics Platform"/>
            <consortium name="The Broad Institute Genome Sequencing Center for Infectious Disease"/>
            <person name="Wu L."/>
            <person name="Ma J."/>
        </authorList>
    </citation>
    <scope>NUCLEOTIDE SEQUENCE [LARGE SCALE GENOMIC DNA]</scope>
    <source>
        <strain evidence="4">JCM 17336</strain>
    </source>
</reference>
<dbReference type="CDD" id="cd02209">
    <property type="entry name" value="cupin_XRE_C"/>
    <property type="match status" value="1"/>
</dbReference>
<protein>
    <submittedName>
        <fullName evidence="3">XRE family transcriptional regulator</fullName>
    </submittedName>
</protein>
<gene>
    <name evidence="3" type="ORF">GCM10022422_33790</name>
</gene>
<sequence>MEGVAILEISKRIKQYRTEKGFTLQELADLSGVTKGMISQIENGRSIPSLTVLLSIVTALQVNLSEFFKDISQEEELVIIKRKDSYDQFQKEGSNGFLYERFLTRTIKNSTVDIVFLTLEPNSYRDQVTTDAYEYKYILSGEVDYLIANETYTLTEGDSLFFDGRLKHVPINKSSKPCKMLIIYFFDN</sequence>
<dbReference type="InterPro" id="IPR013096">
    <property type="entry name" value="Cupin_2"/>
</dbReference>
<dbReference type="SUPFAM" id="SSF51182">
    <property type="entry name" value="RmlC-like cupins"/>
    <property type="match status" value="1"/>
</dbReference>
<accession>A0ABP7FTA0</accession>
<name>A0ABP7FTA0_9FLAO</name>
<dbReference type="Pfam" id="PF01381">
    <property type="entry name" value="HTH_3"/>
    <property type="match status" value="1"/>
</dbReference>
<dbReference type="CDD" id="cd00093">
    <property type="entry name" value="HTH_XRE"/>
    <property type="match status" value="1"/>
</dbReference>
<dbReference type="RefSeq" id="WP_278021057.1">
    <property type="nucleotide sequence ID" value="NZ_BAABDT010000006.1"/>
</dbReference>
<dbReference type="InterPro" id="IPR001387">
    <property type="entry name" value="Cro/C1-type_HTH"/>
</dbReference>
<dbReference type="SMART" id="SM00530">
    <property type="entry name" value="HTH_XRE"/>
    <property type="match status" value="1"/>
</dbReference>
<proteinExistence type="predicted"/>
<dbReference type="Proteomes" id="UP001501367">
    <property type="component" value="Unassembled WGS sequence"/>
</dbReference>
<dbReference type="InterPro" id="IPR050807">
    <property type="entry name" value="TransReg_Diox_bact_type"/>
</dbReference>
<organism evidence="3 4">
    <name type="scientific">Flavobacterium ginsengisoli</name>
    <dbReference type="NCBI Taxonomy" id="871694"/>
    <lineage>
        <taxon>Bacteria</taxon>
        <taxon>Pseudomonadati</taxon>
        <taxon>Bacteroidota</taxon>
        <taxon>Flavobacteriia</taxon>
        <taxon>Flavobacteriales</taxon>
        <taxon>Flavobacteriaceae</taxon>
        <taxon>Flavobacterium</taxon>
    </lineage>
</organism>
<evidence type="ECO:0000313" key="4">
    <source>
        <dbReference type="Proteomes" id="UP001501367"/>
    </source>
</evidence>
<dbReference type="PANTHER" id="PTHR46797:SF1">
    <property type="entry name" value="METHYLPHOSPHONATE SYNTHASE"/>
    <property type="match status" value="1"/>
</dbReference>
<evidence type="ECO:0000313" key="3">
    <source>
        <dbReference type="EMBL" id="GAA3746612.1"/>
    </source>
</evidence>
<dbReference type="SUPFAM" id="SSF47413">
    <property type="entry name" value="lambda repressor-like DNA-binding domains"/>
    <property type="match status" value="1"/>
</dbReference>
<dbReference type="InterPro" id="IPR011051">
    <property type="entry name" value="RmlC_Cupin_sf"/>
</dbReference>
<dbReference type="Gene3D" id="1.10.260.40">
    <property type="entry name" value="lambda repressor-like DNA-binding domains"/>
    <property type="match status" value="1"/>
</dbReference>
<comment type="caution">
    <text evidence="3">The sequence shown here is derived from an EMBL/GenBank/DDBJ whole genome shotgun (WGS) entry which is preliminary data.</text>
</comment>
<dbReference type="Pfam" id="PF07883">
    <property type="entry name" value="Cupin_2"/>
    <property type="match status" value="1"/>
</dbReference>
<dbReference type="PROSITE" id="PS50943">
    <property type="entry name" value="HTH_CROC1"/>
    <property type="match status" value="1"/>
</dbReference>
<dbReference type="EMBL" id="BAABDT010000006">
    <property type="protein sequence ID" value="GAA3746612.1"/>
    <property type="molecule type" value="Genomic_DNA"/>
</dbReference>
<dbReference type="Gene3D" id="2.60.120.10">
    <property type="entry name" value="Jelly Rolls"/>
    <property type="match status" value="1"/>
</dbReference>
<dbReference type="InterPro" id="IPR014710">
    <property type="entry name" value="RmlC-like_jellyroll"/>
</dbReference>
<keyword evidence="1" id="KW-0238">DNA-binding</keyword>
<feature type="domain" description="HTH cro/C1-type" evidence="2">
    <location>
        <begin position="13"/>
        <end position="67"/>
    </location>
</feature>
<dbReference type="PANTHER" id="PTHR46797">
    <property type="entry name" value="HTH-TYPE TRANSCRIPTIONAL REGULATOR"/>
    <property type="match status" value="1"/>
</dbReference>
<evidence type="ECO:0000259" key="2">
    <source>
        <dbReference type="PROSITE" id="PS50943"/>
    </source>
</evidence>